<keyword evidence="1" id="KW-0560">Oxidoreductase</keyword>
<dbReference type="STRING" id="690879.TSACC_21428"/>
<gene>
    <name evidence="4" type="ORF">TSACC_21428</name>
</gene>
<feature type="domain" description="D-isomer specific 2-hydroxyacid dehydrogenase NAD-binding" evidence="3">
    <location>
        <begin position="132"/>
        <end position="309"/>
    </location>
</feature>
<dbReference type="InterPro" id="IPR029753">
    <property type="entry name" value="D-isomer_DH_CS"/>
</dbReference>
<dbReference type="InterPro" id="IPR050223">
    <property type="entry name" value="D-isomer_2-hydroxyacid_DH"/>
</dbReference>
<name>A0A146G6M6_TERSA</name>
<evidence type="ECO:0000256" key="1">
    <source>
        <dbReference type="ARBA" id="ARBA00023002"/>
    </source>
</evidence>
<dbReference type="InterPro" id="IPR036291">
    <property type="entry name" value="NAD(P)-bd_dom_sf"/>
</dbReference>
<dbReference type="InParanoid" id="A0A146G6M6"/>
<protein>
    <submittedName>
        <fullName evidence="4">Phosphoglycerate dehydrogenase</fullName>
    </submittedName>
</protein>
<dbReference type="Proteomes" id="UP000076023">
    <property type="component" value="Unassembled WGS sequence"/>
</dbReference>
<dbReference type="GO" id="GO:0030267">
    <property type="term" value="F:glyoxylate reductase (NADPH) activity"/>
    <property type="evidence" value="ECO:0007669"/>
    <property type="project" value="TreeGrafter"/>
</dbReference>
<dbReference type="InterPro" id="IPR006140">
    <property type="entry name" value="D-isomer_DH_NAD-bd"/>
</dbReference>
<comment type="caution">
    <text evidence="4">The sequence shown here is derived from an EMBL/GenBank/DDBJ whole genome shotgun (WGS) entry which is preliminary data.</text>
</comment>
<dbReference type="GO" id="GO:0051287">
    <property type="term" value="F:NAD binding"/>
    <property type="evidence" value="ECO:0007669"/>
    <property type="project" value="InterPro"/>
</dbReference>
<keyword evidence="2" id="KW-0520">NAD</keyword>
<evidence type="ECO:0000313" key="5">
    <source>
        <dbReference type="Proteomes" id="UP000076023"/>
    </source>
</evidence>
<dbReference type="PANTHER" id="PTHR10996:SF178">
    <property type="entry name" value="2-HYDROXYACID DEHYDROGENASE YGL185C-RELATED"/>
    <property type="match status" value="1"/>
</dbReference>
<dbReference type="AlphaFoldDB" id="A0A146G6M6"/>
<dbReference type="SUPFAM" id="SSF51735">
    <property type="entry name" value="NAD(P)-binding Rossmann-fold domains"/>
    <property type="match status" value="1"/>
</dbReference>
<proteinExistence type="predicted"/>
<dbReference type="GO" id="GO:0005829">
    <property type="term" value="C:cytosol"/>
    <property type="evidence" value="ECO:0007669"/>
    <property type="project" value="TreeGrafter"/>
</dbReference>
<evidence type="ECO:0000256" key="2">
    <source>
        <dbReference type="ARBA" id="ARBA00023027"/>
    </source>
</evidence>
<accession>A0A146G6M6</accession>
<reference evidence="5" key="1">
    <citation type="journal article" date="2017" name="Genome Announc.">
        <title>Draft Genome Sequence of Terrimicrobium sacchariphilum NM-5T, a Facultative Anaerobic Soil Bacterium of the Class Spartobacteria.</title>
        <authorList>
            <person name="Qiu Y.L."/>
            <person name="Tourlousse D.M."/>
            <person name="Matsuura N."/>
            <person name="Ohashi A."/>
            <person name="Sekiguchi Y."/>
        </authorList>
    </citation>
    <scope>NUCLEOTIDE SEQUENCE [LARGE SCALE GENOMIC DNA]</scope>
    <source>
        <strain evidence="5">NM-5</strain>
    </source>
</reference>
<dbReference type="EMBL" id="BDCO01000002">
    <property type="protein sequence ID" value="GAT33023.1"/>
    <property type="molecule type" value="Genomic_DNA"/>
</dbReference>
<sequence length="349" mass="39042">MNTLELSETLRAARSSNDHVVAVLTPYERDLFLPGWRPDSGSSARVSQVDVSRMSREEWLDMLREMQPTVLLTAWSCPTLPMEWWAESSLRYLCSITGSVKPRVPRIFIEQGLLVSNWGSLISHTVAEHALLLVLAALRGISGWPAMMREPRDMLQMMQRLKTKRLRGARVGVHGFGAVARELILMLKPHHVEVSVYSEGVPQAHYDEYSVRRCDSLDDLFAGTEVLIECEGLNDRTKGVVTRELLSLLADDAVFVNVGRGRVVDENALIDLAREGRLRVALDVYHREPLPGDSPLLDTRGILLSPHVAGPTSDTYPLCGWQALENVARFLRGETPAHLVTLEAYDRAT</sequence>
<dbReference type="Pfam" id="PF02826">
    <property type="entry name" value="2-Hacid_dh_C"/>
    <property type="match status" value="1"/>
</dbReference>
<evidence type="ECO:0000313" key="4">
    <source>
        <dbReference type="EMBL" id="GAT33023.1"/>
    </source>
</evidence>
<dbReference type="PROSITE" id="PS00671">
    <property type="entry name" value="D_2_HYDROXYACID_DH_3"/>
    <property type="match status" value="1"/>
</dbReference>
<dbReference type="PANTHER" id="PTHR10996">
    <property type="entry name" value="2-HYDROXYACID DEHYDROGENASE-RELATED"/>
    <property type="match status" value="1"/>
</dbReference>
<keyword evidence="5" id="KW-1185">Reference proteome</keyword>
<organism evidence="4 5">
    <name type="scientific">Terrimicrobium sacchariphilum</name>
    <dbReference type="NCBI Taxonomy" id="690879"/>
    <lineage>
        <taxon>Bacteria</taxon>
        <taxon>Pseudomonadati</taxon>
        <taxon>Verrucomicrobiota</taxon>
        <taxon>Terrimicrobiia</taxon>
        <taxon>Terrimicrobiales</taxon>
        <taxon>Terrimicrobiaceae</taxon>
        <taxon>Terrimicrobium</taxon>
    </lineage>
</organism>
<dbReference type="Gene3D" id="3.40.50.720">
    <property type="entry name" value="NAD(P)-binding Rossmann-like Domain"/>
    <property type="match status" value="2"/>
</dbReference>
<evidence type="ECO:0000259" key="3">
    <source>
        <dbReference type="Pfam" id="PF02826"/>
    </source>
</evidence>
<dbReference type="GO" id="GO:0016618">
    <property type="term" value="F:hydroxypyruvate reductase [NAD(P)H] activity"/>
    <property type="evidence" value="ECO:0007669"/>
    <property type="project" value="TreeGrafter"/>
</dbReference>